<dbReference type="EMBL" id="NETL01000025">
    <property type="protein sequence ID" value="OTN65557.1"/>
    <property type="molecule type" value="Genomic_DNA"/>
</dbReference>
<evidence type="ECO:0000256" key="1">
    <source>
        <dbReference type="SAM" id="MobiDB-lite"/>
    </source>
</evidence>
<feature type="region of interest" description="Disordered" evidence="1">
    <location>
        <begin position="666"/>
        <end position="710"/>
    </location>
</feature>
<feature type="compositionally biased region" description="Polar residues" evidence="1">
    <location>
        <begin position="675"/>
        <end position="689"/>
    </location>
</feature>
<proteinExistence type="predicted"/>
<gene>
    <name evidence="2" type="ORF">PKNOH_S110104700</name>
</gene>
<dbReference type="VEuPathDB" id="PlasmoDB:PKNH_1233800"/>
<feature type="compositionally biased region" description="Basic and acidic residues" evidence="1">
    <location>
        <begin position="1198"/>
        <end position="1214"/>
    </location>
</feature>
<reference evidence="2 3" key="1">
    <citation type="submission" date="2017-05" db="EMBL/GenBank/DDBJ databases">
        <title>PacBio assembly of a Plasmodium knowlesi genome sequence with Hi-C correction and manual annotation of the SICAvar gene family.</title>
        <authorList>
            <person name="Lapp S.A."/>
            <person name="Geraldo J.A."/>
            <person name="Chien J.-T."/>
            <person name="Ay F."/>
            <person name="Pakala S.B."/>
            <person name="Batugedara G."/>
            <person name="Humphrey J.C."/>
            <person name="Debarry J.D."/>
            <person name="Le Roch K.G."/>
            <person name="Galinski M.R."/>
            <person name="Kissinger J.C."/>
        </authorList>
    </citation>
    <scope>NUCLEOTIDE SEQUENCE [LARGE SCALE GENOMIC DNA]</scope>
    <source>
        <strain evidence="3">Malayan Strain Pk1 (A+)</strain>
    </source>
</reference>
<evidence type="ECO:0000313" key="3">
    <source>
        <dbReference type="Proteomes" id="UP000195012"/>
    </source>
</evidence>
<protein>
    <submittedName>
        <fullName evidence="2">Uncharacterized protein</fullName>
    </submittedName>
</protein>
<dbReference type="Proteomes" id="UP000195012">
    <property type="component" value="Unassembled WGS sequence"/>
</dbReference>
<feature type="compositionally biased region" description="Polar residues" evidence="1">
    <location>
        <begin position="1114"/>
        <end position="1133"/>
    </location>
</feature>
<dbReference type="OrthoDB" id="361447at2759"/>
<dbReference type="VEuPathDB" id="PlasmoDB:PKA1H_120038600"/>
<evidence type="ECO:0000313" key="2">
    <source>
        <dbReference type="EMBL" id="OTN65557.1"/>
    </source>
</evidence>
<organism evidence="2 3">
    <name type="scientific">Plasmodium knowlesi</name>
    <dbReference type="NCBI Taxonomy" id="5850"/>
    <lineage>
        <taxon>Eukaryota</taxon>
        <taxon>Sar</taxon>
        <taxon>Alveolata</taxon>
        <taxon>Apicomplexa</taxon>
        <taxon>Aconoidasida</taxon>
        <taxon>Haemosporida</taxon>
        <taxon>Plasmodiidae</taxon>
        <taxon>Plasmodium</taxon>
        <taxon>Plasmodium (Plasmodium)</taxon>
    </lineage>
</organism>
<feature type="compositionally biased region" description="Basic and acidic residues" evidence="1">
    <location>
        <begin position="1055"/>
        <end position="1087"/>
    </location>
</feature>
<dbReference type="OMA" id="DIDICRI"/>
<dbReference type="VEuPathDB" id="PlasmoDB:PKNOH_S110104700"/>
<dbReference type="eggNOG" id="ENOG502T22F">
    <property type="taxonomic scope" value="Eukaryota"/>
</dbReference>
<feature type="region of interest" description="Disordered" evidence="1">
    <location>
        <begin position="1"/>
        <end position="25"/>
    </location>
</feature>
<name>A0A1Y3DS14_PLAKN</name>
<sequence>MATIEKGNRNGEHETEAFYKNERKGKTNKVEAFNVNEEKKEVESGSFHSVEHKNENNADIFGVSVSKNEMDMNHNNFRDHVVKTNADMEKEERKSGLMENKSNWEGEDENLLNDEADFIDEGEEVEEENVDEKDLILQRYKHGTNIFVNLDDVKKRCVVVDFYSECLNKYKNECSFVYYQNYNSNSNVIINENVDMMGHIHSPHHFSCENMENMGNMPISNDKSAMAKGKNTPKNSSTIGNGVGTSVIPGEDFKNFNLQKKKQESLDPLLKCINSLSDRINLQHLVGDPTTYFKVGGGDMFYDINDPFLDDEEMYKELNKTKNEIILTRQIEDEYSVWSADMSDDYVDINPNSFISFYSSKCKYVYYSDEENEEKNTKGCTSEVMKVHDNTNDVDFCKRGDEYKGHASYSSSCSNSSDESVIELSESHMDIINYEHNVNDFIIYSSEEDVEASSSEDENDEGAEESEGSEEDIIFNPFAWKKFQRHIPPEFISSFEKLEKELDALPLEVNIEDIQDIIKGNIYSIFVQVRDKQKNMLNHFNKTLDDYVEIDIKQLRWLTTIMNKTSNTLNDIDICRIWFEHIFNYNIMVFINCEKEFVSKIKNSQIFEKNNKAHLNGILKDISSWRSFQEYKEKQAREGADGAGATTIAGASIDIAKAAEGVSPNRGAIGPKVGSSPSRGASKATTDFSKNGIGHGEPTCKVPPESGKLIDAGDEEKEKRSILLEMQGKGEELNQAEDKACSDAYFKKEDSRKSVPYHEGNVECLFTADFAKDSSVKKDLAEDRGEGAVEGGVKVNLVNIKNEHAEGNCDSVSVHFSNNSTIEHIEGEKVGGSDYSCVQNNGLSRKECPGGRNGHEEDEKRTTAGEVAVMSTKIAANTVSGAILPLTEEHGEESKVPIHNVESCTELEPNGAKASKGTNPNGEQKEEYNPLEIFFKKFADISYDILNYVKMFIKQKCFLKDMVSAGFEALVEKHNKHFVKFPYMTVSEILTNLFNFRYKTNIIIAPDYVEALVDFYQDKYKVDISYDKGRNKKVFLFDTNEMHKLNNAYYRSRNNGKEKGVGNEQEHCKDDHKGKFGGKGELDDRGNYKKGGGGSSGSMVSNDMLQGHSKERLQNASNKKQGSGKNDHSSMNSGMDMVSKLNMSTIPMGVANSGVTTDGGNNKMPTKKRVSELVKQNLTKETNSLTKKKQNKILSNDLSRKSWDKKKNNKNEKKISTSTHIIICSDNEESQEEDSLSGHHQVMTKMASERNKNKGECRNMSMLIENITKNKCSANSSSLGKLAVNYNVDQDQRRDLYNGSYVAQHKSHLPNMANMVSMSNMAKESMTKANVASIPSMLSNDQGRLQSHPNSTLPNNNKLQTIRNIFSNAVPMNHKKVQSVNHMKSSSSANIYSAQKKRGTEENLLIITDEQKNLISNNMLNEKMQLYKKRKMKNDYPCGNQNGQTNILKINKVNEKIKGKVLHSNDKCAVYKCINIESSDENK</sequence>
<accession>A0A1Y3DS14</accession>
<comment type="caution">
    <text evidence="2">The sequence shown here is derived from an EMBL/GenBank/DDBJ whole genome shotgun (WGS) entry which is preliminary data.</text>
</comment>
<feature type="region of interest" description="Disordered" evidence="1">
    <location>
        <begin position="449"/>
        <end position="470"/>
    </location>
</feature>
<feature type="region of interest" description="Disordered" evidence="1">
    <location>
        <begin position="1050"/>
        <end position="1135"/>
    </location>
</feature>
<feature type="region of interest" description="Disordered" evidence="1">
    <location>
        <begin position="1179"/>
        <end position="1214"/>
    </location>
</feature>